<gene>
    <name evidence="2" type="ORF">T190115A13A_230042</name>
</gene>
<organism evidence="2 3">
    <name type="scientific">Tenacibaculum vairaonense</name>
    <dbReference type="NCBI Taxonomy" id="3137860"/>
    <lineage>
        <taxon>Bacteria</taxon>
        <taxon>Pseudomonadati</taxon>
        <taxon>Bacteroidota</taxon>
        <taxon>Flavobacteriia</taxon>
        <taxon>Flavobacteriales</taxon>
        <taxon>Flavobacteriaceae</taxon>
        <taxon>Tenacibaculum</taxon>
    </lineage>
</organism>
<evidence type="ECO:0000313" key="3">
    <source>
        <dbReference type="Proteomes" id="UP001497602"/>
    </source>
</evidence>
<sequence>MNVIQDIINSFQNRDYFEEHYEWINEHIEKYFPDSEVKVFHELMVFDVKVHVHLIKTKSYKFDVLITSGMSSLEMEIPEEAENSNNLRFAEIMMLIPKKIEFEKVYTGENKNDYIISMLKQTAKFPHQEDSWIGIGHSIVSDANFLPYGDDTAFVGGVILPSVTFDESFTKIKKKGRIINIYSFFPLYKNEVEFKINNGYSALLDKIIEADSKEILNPKRENLIKNNF</sequence>
<protein>
    <submittedName>
        <fullName evidence="2">Suppressor of fused protein SUFU</fullName>
    </submittedName>
</protein>
<comment type="caution">
    <text evidence="2">The sequence shown here is derived from an EMBL/GenBank/DDBJ whole genome shotgun (WGS) entry which is preliminary data.</text>
</comment>
<dbReference type="InterPro" id="IPR020941">
    <property type="entry name" value="SUFU-like_domain"/>
</dbReference>
<dbReference type="RefSeq" id="WP_348738267.1">
    <property type="nucleotide sequence ID" value="NZ_CAXJRC010000015.1"/>
</dbReference>
<dbReference type="EMBL" id="CAXJRC010000015">
    <property type="protein sequence ID" value="CAL2106513.1"/>
    <property type="molecule type" value="Genomic_DNA"/>
</dbReference>
<accession>A0ABM9PLG5</accession>
<dbReference type="Pfam" id="PF05076">
    <property type="entry name" value="SUFU"/>
    <property type="match status" value="1"/>
</dbReference>
<name>A0ABM9PLG5_9FLAO</name>
<feature type="domain" description="Suppressor of fused-like" evidence="1">
    <location>
        <begin position="50"/>
        <end position="221"/>
    </location>
</feature>
<evidence type="ECO:0000259" key="1">
    <source>
        <dbReference type="Pfam" id="PF05076"/>
    </source>
</evidence>
<reference evidence="2 3" key="1">
    <citation type="submission" date="2024-05" db="EMBL/GenBank/DDBJ databases">
        <authorList>
            <person name="Duchaud E."/>
        </authorList>
    </citation>
    <scope>NUCLEOTIDE SEQUENCE [LARGE SCALE GENOMIC DNA]</scope>
    <source>
        <strain evidence="2">Ena-SAMPLE-TAB-13-05-2024-13:56:06:370-140305</strain>
    </source>
</reference>
<keyword evidence="3" id="KW-1185">Reference proteome</keyword>
<dbReference type="Proteomes" id="UP001497602">
    <property type="component" value="Unassembled WGS sequence"/>
</dbReference>
<proteinExistence type="predicted"/>
<evidence type="ECO:0000313" key="2">
    <source>
        <dbReference type="EMBL" id="CAL2106513.1"/>
    </source>
</evidence>